<dbReference type="InterPro" id="IPR011527">
    <property type="entry name" value="ABC1_TM_dom"/>
</dbReference>
<evidence type="ECO:0000256" key="4">
    <source>
        <dbReference type="ARBA" id="ARBA00023136"/>
    </source>
</evidence>
<evidence type="ECO:0000256" key="2">
    <source>
        <dbReference type="ARBA" id="ARBA00022692"/>
    </source>
</evidence>
<gene>
    <name evidence="7" type="ORF">PACILC2_01350</name>
</gene>
<comment type="caution">
    <text evidence="7">The sequence shown here is derived from an EMBL/GenBank/DDBJ whole genome shotgun (WGS) entry which is preliminary data.</text>
</comment>
<keyword evidence="8" id="KW-1185">Reference proteome</keyword>
<sequence length="180" mass="20921">MEQLLFIAIVILVVFFLIRAPMEYVRQFFMHKANNNIIKALRKDAFSKIHSLDAKYLADNKSGEIGIRFFDDIEKIRGFMTAVFSNIWIEMIVLLFVVSVMLTLNVNLALLSVLLVSIQFVLAHILSKKLKTTTRQMMNYRSVLSGFILEKYKELFGPNCFRQKFGIKKSLIDTWIDMNV</sequence>
<feature type="transmembrane region" description="Helical" evidence="5">
    <location>
        <begin position="108"/>
        <end position="127"/>
    </location>
</feature>
<comment type="subcellular location">
    <subcellularLocation>
        <location evidence="1">Cell membrane</location>
        <topology evidence="1">Multi-pass membrane protein</topology>
    </subcellularLocation>
</comment>
<evidence type="ECO:0000256" key="5">
    <source>
        <dbReference type="SAM" id="Phobius"/>
    </source>
</evidence>
<dbReference type="InterPro" id="IPR039421">
    <property type="entry name" value="Type_1_exporter"/>
</dbReference>
<evidence type="ECO:0000256" key="3">
    <source>
        <dbReference type="ARBA" id="ARBA00022989"/>
    </source>
</evidence>
<dbReference type="PANTHER" id="PTHR43394:SF1">
    <property type="entry name" value="ATP-BINDING CASSETTE SUB-FAMILY B MEMBER 10, MITOCHONDRIAL"/>
    <property type="match status" value="1"/>
</dbReference>
<name>A0ABQ4N0A4_9BACL</name>
<dbReference type="InterPro" id="IPR036640">
    <property type="entry name" value="ABC1_TM_sf"/>
</dbReference>
<keyword evidence="4 5" id="KW-0472">Membrane</keyword>
<protein>
    <recommendedName>
        <fullName evidence="6">ABC transmembrane type-1 domain-containing protein</fullName>
    </recommendedName>
</protein>
<evidence type="ECO:0000259" key="6">
    <source>
        <dbReference type="PROSITE" id="PS50929"/>
    </source>
</evidence>
<dbReference type="PROSITE" id="PS50929">
    <property type="entry name" value="ABC_TM1F"/>
    <property type="match status" value="1"/>
</dbReference>
<feature type="domain" description="ABC transmembrane type-1" evidence="6">
    <location>
        <begin position="1"/>
        <end position="150"/>
    </location>
</feature>
<keyword evidence="2 5" id="KW-0812">Transmembrane</keyword>
<dbReference type="SUPFAM" id="SSF90123">
    <property type="entry name" value="ABC transporter transmembrane region"/>
    <property type="match status" value="1"/>
</dbReference>
<organism evidence="7 8">
    <name type="scientific">Paenibacillus cisolokensis</name>
    <dbReference type="NCBI Taxonomy" id="1658519"/>
    <lineage>
        <taxon>Bacteria</taxon>
        <taxon>Bacillati</taxon>
        <taxon>Bacillota</taxon>
        <taxon>Bacilli</taxon>
        <taxon>Bacillales</taxon>
        <taxon>Paenibacillaceae</taxon>
        <taxon>Paenibacillus</taxon>
    </lineage>
</organism>
<dbReference type="Proteomes" id="UP000680304">
    <property type="component" value="Unassembled WGS sequence"/>
</dbReference>
<reference evidence="7 8" key="1">
    <citation type="submission" date="2021-04" db="EMBL/GenBank/DDBJ databases">
        <title>Draft genome sequence of Paenibacillus cisolokensis, LC2-13A.</title>
        <authorList>
            <person name="Uke A."/>
            <person name="Chhe C."/>
            <person name="Baramee S."/>
            <person name="Kosugi A."/>
        </authorList>
    </citation>
    <scope>NUCLEOTIDE SEQUENCE [LARGE SCALE GENOMIC DNA]</scope>
    <source>
        <strain evidence="7 8">LC2-13A</strain>
    </source>
</reference>
<accession>A0ABQ4N0A4</accession>
<dbReference type="Gene3D" id="1.20.1560.10">
    <property type="entry name" value="ABC transporter type 1, transmembrane domain"/>
    <property type="match status" value="1"/>
</dbReference>
<dbReference type="PANTHER" id="PTHR43394">
    <property type="entry name" value="ATP-DEPENDENT PERMEASE MDL1, MITOCHONDRIAL"/>
    <property type="match status" value="1"/>
</dbReference>
<dbReference type="Pfam" id="PF00664">
    <property type="entry name" value="ABC_membrane"/>
    <property type="match status" value="1"/>
</dbReference>
<dbReference type="EMBL" id="BOVJ01000004">
    <property type="protein sequence ID" value="GIQ61567.1"/>
    <property type="molecule type" value="Genomic_DNA"/>
</dbReference>
<feature type="transmembrane region" description="Helical" evidence="5">
    <location>
        <begin position="78"/>
        <end position="102"/>
    </location>
</feature>
<feature type="transmembrane region" description="Helical" evidence="5">
    <location>
        <begin position="6"/>
        <end position="22"/>
    </location>
</feature>
<evidence type="ECO:0000313" key="7">
    <source>
        <dbReference type="EMBL" id="GIQ61567.1"/>
    </source>
</evidence>
<dbReference type="RefSeq" id="WP_244863124.1">
    <property type="nucleotide sequence ID" value="NZ_BOVJ01000004.1"/>
</dbReference>
<keyword evidence="3 5" id="KW-1133">Transmembrane helix</keyword>
<evidence type="ECO:0000313" key="8">
    <source>
        <dbReference type="Proteomes" id="UP000680304"/>
    </source>
</evidence>
<evidence type="ECO:0000256" key="1">
    <source>
        <dbReference type="ARBA" id="ARBA00004651"/>
    </source>
</evidence>
<proteinExistence type="predicted"/>